<organism evidence="1 2">
    <name type="scientific">Candidatus Desantisbacteria bacterium CG_4_10_14_0_8_um_filter_48_22</name>
    <dbReference type="NCBI Taxonomy" id="1974543"/>
    <lineage>
        <taxon>Bacteria</taxon>
        <taxon>Candidatus Desantisiibacteriota</taxon>
    </lineage>
</organism>
<evidence type="ECO:0000313" key="2">
    <source>
        <dbReference type="Proteomes" id="UP000229307"/>
    </source>
</evidence>
<proteinExistence type="predicted"/>
<gene>
    <name evidence="1" type="ORF">COY52_11000</name>
</gene>
<dbReference type="EMBL" id="PFMR01000301">
    <property type="protein sequence ID" value="PIZ14788.1"/>
    <property type="molecule type" value="Genomic_DNA"/>
</dbReference>
<reference evidence="2" key="1">
    <citation type="submission" date="2017-09" db="EMBL/GenBank/DDBJ databases">
        <title>Depth-based differentiation of microbial function through sediment-hosted aquifers and enrichment of novel symbionts in the deep terrestrial subsurface.</title>
        <authorList>
            <person name="Probst A.J."/>
            <person name="Ladd B."/>
            <person name="Jarett J.K."/>
            <person name="Geller-Mcgrath D.E."/>
            <person name="Sieber C.M.K."/>
            <person name="Emerson J.B."/>
            <person name="Anantharaman K."/>
            <person name="Thomas B.C."/>
            <person name="Malmstrom R."/>
            <person name="Stieglmeier M."/>
            <person name="Klingl A."/>
            <person name="Woyke T."/>
            <person name="Ryan C.M."/>
            <person name="Banfield J.F."/>
        </authorList>
    </citation>
    <scope>NUCLEOTIDE SEQUENCE [LARGE SCALE GENOMIC DNA]</scope>
</reference>
<name>A0A2M7S5W5_9BACT</name>
<comment type="caution">
    <text evidence="1">The sequence shown here is derived from an EMBL/GenBank/DDBJ whole genome shotgun (WGS) entry which is preliminary data.</text>
</comment>
<sequence>MDVKNFINTCVDGGYEWYRGEHDGEDGYFVGSKRLNTAAHFTIGAIEKYDWPVLEREIKQGKDVYHVTRIVGYYSKIENWNKSKRGELNDRHKGNYQVGLKTK</sequence>
<protein>
    <submittedName>
        <fullName evidence="1">Uncharacterized protein</fullName>
    </submittedName>
</protein>
<accession>A0A2M7S5W5</accession>
<dbReference type="AlphaFoldDB" id="A0A2M7S5W5"/>
<evidence type="ECO:0000313" key="1">
    <source>
        <dbReference type="EMBL" id="PIZ14788.1"/>
    </source>
</evidence>
<dbReference type="Proteomes" id="UP000229307">
    <property type="component" value="Unassembled WGS sequence"/>
</dbReference>